<keyword evidence="6 7" id="KW-0472">Membrane</keyword>
<feature type="transmembrane region" description="Helical" evidence="7">
    <location>
        <begin position="294"/>
        <end position="319"/>
    </location>
</feature>
<evidence type="ECO:0000256" key="6">
    <source>
        <dbReference type="ARBA" id="ARBA00023136"/>
    </source>
</evidence>
<reference evidence="8 9" key="1">
    <citation type="submission" date="2020-02" db="EMBL/GenBank/DDBJ databases">
        <title>Genome sequence of the type strain CGMCC 1.15528 of Mesorhizobium zhangyense.</title>
        <authorList>
            <person name="Gao J."/>
            <person name="Sun J."/>
        </authorList>
    </citation>
    <scope>NUCLEOTIDE SEQUENCE [LARGE SCALE GENOMIC DNA]</scope>
    <source>
        <strain evidence="8 9">CGMCC 1.15528</strain>
    </source>
</reference>
<accession>A0A7C9R6J3</accession>
<evidence type="ECO:0000313" key="9">
    <source>
        <dbReference type="Proteomes" id="UP000481252"/>
    </source>
</evidence>
<feature type="transmembrane region" description="Helical" evidence="7">
    <location>
        <begin position="331"/>
        <end position="353"/>
    </location>
</feature>
<keyword evidence="5 7" id="KW-1133">Transmembrane helix</keyword>
<keyword evidence="9" id="KW-1185">Reference proteome</keyword>
<keyword evidence="3 7" id="KW-0812">Transmembrane</keyword>
<comment type="caution">
    <text evidence="8">The sequence shown here is derived from an EMBL/GenBank/DDBJ whole genome shotgun (WGS) entry which is preliminary data.</text>
</comment>
<evidence type="ECO:0000256" key="5">
    <source>
        <dbReference type="ARBA" id="ARBA00022989"/>
    </source>
</evidence>
<dbReference type="AlphaFoldDB" id="A0A7C9R6J3"/>
<gene>
    <name evidence="8" type="ORF">G6N74_09675</name>
</gene>
<dbReference type="EMBL" id="JAAKZG010000003">
    <property type="protein sequence ID" value="NGN41334.1"/>
    <property type="molecule type" value="Genomic_DNA"/>
</dbReference>
<evidence type="ECO:0000256" key="3">
    <source>
        <dbReference type="ARBA" id="ARBA00022692"/>
    </source>
</evidence>
<dbReference type="RefSeq" id="WP_165116668.1">
    <property type="nucleotide sequence ID" value="NZ_JAAKZG010000003.1"/>
</dbReference>
<dbReference type="PANTHER" id="PTHR13416:SF2">
    <property type="entry name" value="TRANSMEMBRANE PROTEIN 43"/>
    <property type="match status" value="1"/>
</dbReference>
<evidence type="ECO:0000256" key="2">
    <source>
        <dbReference type="ARBA" id="ARBA00004586"/>
    </source>
</evidence>
<keyword evidence="4" id="KW-0256">Endoplasmic reticulum</keyword>
<dbReference type="Pfam" id="PF07787">
    <property type="entry name" value="TMEM43"/>
    <property type="match status" value="1"/>
</dbReference>
<evidence type="ECO:0000313" key="8">
    <source>
        <dbReference type="EMBL" id="NGN41334.1"/>
    </source>
</evidence>
<protein>
    <submittedName>
        <fullName evidence="8">Uncharacterized protein</fullName>
    </submittedName>
</protein>
<sequence>MSDSFRETTSVSWFGRIGRSFLGMLVGFVLIVGMVALLFWNEGRAVTTARSLAEGASAVVAISSDAVDAANDGKLVHVGGQLTTSSTPEDVDFGISIQGVRLVRNVEMYQWIEESQSETTKKLGGGEETVTTYSYSRTWKDKAIDSSSFKRPDGHGNPSMEVSGQSFQIPKGTLGAFSLDRPVLNQIGGEQTLTITPAMASDIQAAYPGSEKVSVFNGGIYLGSSPASPAVGDYRISYEFVPLGDISVIARQSGASFAPYQTAAGDALLMVQSGMVPADRMFADAVSENNVLTWIVRVVGLLFLAIGFGLVMGPIGVLADIIPFLGSIVRLGTGTLAVVLATLVGTTTIALAWFYYRPLLAIGTIVAGALIAYAMTYLGRSRKPVTAVTA</sequence>
<dbReference type="GO" id="GO:0071763">
    <property type="term" value="P:nuclear membrane organization"/>
    <property type="evidence" value="ECO:0007669"/>
    <property type="project" value="TreeGrafter"/>
</dbReference>
<name>A0A7C9R6J3_9HYPH</name>
<dbReference type="Proteomes" id="UP000481252">
    <property type="component" value="Unassembled WGS sequence"/>
</dbReference>
<proteinExistence type="predicted"/>
<feature type="transmembrane region" description="Helical" evidence="7">
    <location>
        <begin position="359"/>
        <end position="378"/>
    </location>
</feature>
<dbReference type="PANTHER" id="PTHR13416">
    <property type="match status" value="1"/>
</dbReference>
<dbReference type="InterPro" id="IPR012430">
    <property type="entry name" value="TMEM43_fam"/>
</dbReference>
<evidence type="ECO:0000256" key="4">
    <source>
        <dbReference type="ARBA" id="ARBA00022824"/>
    </source>
</evidence>
<evidence type="ECO:0000256" key="1">
    <source>
        <dbReference type="ARBA" id="ARBA00004127"/>
    </source>
</evidence>
<dbReference type="GO" id="GO:0012505">
    <property type="term" value="C:endomembrane system"/>
    <property type="evidence" value="ECO:0007669"/>
    <property type="project" value="UniProtKB-SubCell"/>
</dbReference>
<feature type="transmembrane region" description="Helical" evidence="7">
    <location>
        <begin position="21"/>
        <end position="40"/>
    </location>
</feature>
<dbReference type="GO" id="GO:0006629">
    <property type="term" value="P:lipid metabolic process"/>
    <property type="evidence" value="ECO:0007669"/>
    <property type="project" value="TreeGrafter"/>
</dbReference>
<evidence type="ECO:0000256" key="7">
    <source>
        <dbReference type="SAM" id="Phobius"/>
    </source>
</evidence>
<comment type="subcellular location">
    <subcellularLocation>
        <location evidence="1">Endomembrane system</location>
        <topology evidence="1">Multi-pass membrane protein</topology>
    </subcellularLocation>
    <subcellularLocation>
        <location evidence="2">Endoplasmic reticulum membrane</location>
    </subcellularLocation>
</comment>
<organism evidence="8 9">
    <name type="scientific">Mesorhizobium zhangyense</name>
    <dbReference type="NCBI Taxonomy" id="1776730"/>
    <lineage>
        <taxon>Bacteria</taxon>
        <taxon>Pseudomonadati</taxon>
        <taxon>Pseudomonadota</taxon>
        <taxon>Alphaproteobacteria</taxon>
        <taxon>Hyphomicrobiales</taxon>
        <taxon>Phyllobacteriaceae</taxon>
        <taxon>Mesorhizobium</taxon>
    </lineage>
</organism>